<feature type="transmembrane region" description="Helical" evidence="1">
    <location>
        <begin position="262"/>
        <end position="285"/>
    </location>
</feature>
<keyword evidence="4" id="KW-1185">Reference proteome</keyword>
<evidence type="ECO:0000259" key="2">
    <source>
        <dbReference type="Pfam" id="PF13380"/>
    </source>
</evidence>
<keyword evidence="1" id="KW-0472">Membrane</keyword>
<organism evidence="3 4">
    <name type="scientific">Symbiodinium microadriaticum</name>
    <name type="common">Dinoflagellate</name>
    <name type="synonym">Zooxanthella microadriatica</name>
    <dbReference type="NCBI Taxonomy" id="2951"/>
    <lineage>
        <taxon>Eukaryota</taxon>
        <taxon>Sar</taxon>
        <taxon>Alveolata</taxon>
        <taxon>Dinophyceae</taxon>
        <taxon>Suessiales</taxon>
        <taxon>Symbiodiniaceae</taxon>
        <taxon>Symbiodinium</taxon>
    </lineage>
</organism>
<protein>
    <recommendedName>
        <fullName evidence="2">CoA-binding domain-containing protein</fullName>
    </recommendedName>
</protein>
<name>A0A1Q9EAV6_SYMMI</name>
<dbReference type="OrthoDB" id="5138418at2759"/>
<feature type="transmembrane region" description="Helical" evidence="1">
    <location>
        <begin position="443"/>
        <end position="469"/>
    </location>
</feature>
<dbReference type="Gene3D" id="3.40.50.720">
    <property type="entry name" value="NAD(P)-binding Rossmann-like Domain"/>
    <property type="match status" value="1"/>
</dbReference>
<keyword evidence="1" id="KW-1133">Transmembrane helix</keyword>
<accession>A0A1Q9EAV6</accession>
<dbReference type="SUPFAM" id="SSF51735">
    <property type="entry name" value="NAD(P)-binding Rossmann-fold domains"/>
    <property type="match status" value="1"/>
</dbReference>
<dbReference type="EMBL" id="LSRX01000207">
    <property type="protein sequence ID" value="OLQ04565.1"/>
    <property type="molecule type" value="Genomic_DNA"/>
</dbReference>
<dbReference type="PANTHER" id="PTHR33303">
    <property type="entry name" value="CYTOPLASMIC PROTEIN-RELATED"/>
    <property type="match status" value="1"/>
</dbReference>
<dbReference type="AlphaFoldDB" id="A0A1Q9EAV6"/>
<dbReference type="PANTHER" id="PTHR33303:SF2">
    <property type="entry name" value="COA-BINDING DOMAIN-CONTAINING PROTEIN"/>
    <property type="match status" value="1"/>
</dbReference>
<evidence type="ECO:0000313" key="3">
    <source>
        <dbReference type="EMBL" id="OLQ04565.1"/>
    </source>
</evidence>
<feature type="domain" description="CoA-binding" evidence="2">
    <location>
        <begin position="44"/>
        <end position="110"/>
    </location>
</feature>
<dbReference type="InterPro" id="IPR003781">
    <property type="entry name" value="CoA-bd"/>
</dbReference>
<dbReference type="Pfam" id="PF13380">
    <property type="entry name" value="CoA_binding_2"/>
    <property type="match status" value="1"/>
</dbReference>
<comment type="caution">
    <text evidence="3">The sequence shown here is derived from an EMBL/GenBank/DDBJ whole genome shotgun (WGS) entry which is preliminary data.</text>
</comment>
<feature type="transmembrane region" description="Helical" evidence="1">
    <location>
        <begin position="351"/>
        <end position="369"/>
    </location>
</feature>
<reference evidence="3 4" key="1">
    <citation type="submission" date="2016-02" db="EMBL/GenBank/DDBJ databases">
        <title>Genome analysis of coral dinoflagellate symbionts highlights evolutionary adaptations to a symbiotic lifestyle.</title>
        <authorList>
            <person name="Aranda M."/>
            <person name="Li Y."/>
            <person name="Liew Y.J."/>
            <person name="Baumgarten S."/>
            <person name="Simakov O."/>
            <person name="Wilson M."/>
            <person name="Piel J."/>
            <person name="Ashoor H."/>
            <person name="Bougouffa S."/>
            <person name="Bajic V.B."/>
            <person name="Ryu T."/>
            <person name="Ravasi T."/>
            <person name="Bayer T."/>
            <person name="Micklem G."/>
            <person name="Kim H."/>
            <person name="Bhak J."/>
            <person name="Lajeunesse T.C."/>
            <person name="Voolstra C.R."/>
        </authorList>
    </citation>
    <scope>NUCLEOTIDE SEQUENCE [LARGE SCALE GENOMIC DNA]</scope>
    <source>
        <strain evidence="3 4">CCMP2467</strain>
    </source>
</reference>
<evidence type="ECO:0000313" key="4">
    <source>
        <dbReference type="Proteomes" id="UP000186817"/>
    </source>
</evidence>
<gene>
    <name evidence="3" type="ORF">AK812_SmicGene12330</name>
</gene>
<feature type="transmembrane region" description="Helical" evidence="1">
    <location>
        <begin position="322"/>
        <end position="345"/>
    </location>
</feature>
<sequence>MHRLQRLTRHVAAGHAWSCQSSVQSVATHAAAAVEDFLAAPAGFAVVGASAERRKFGNQVLRCYMQHGLSVVPVSIKQKVIEGLPAVASLRDLGREVKDYGVSVITPPKAGTMAEEVSLSILSLVGSEHPVMVSACGCCDGQHSVAVEVIETQQAYPAKSLDDGSEGHDGVPCATKSTAPRSLTKEVRLEKLQQLEVDTELVRGVPLQVTLRNFGKIWRVSPLSLSEEARNTLYRKSVHIDSFDVFLSHTWHTKGRWKVLSLLLQSGLRLALLAWAACVAVMFVLSSSCLLPLPFEFISRCVFEVAAFRTANPTGRLAFRPLFVEVGSFMCVAGAYFSCFLYMFSIPLGSVVAPLASYAVALAPVYVLMHQLRQNSAVKYQLLHDLKRFDLAAVQSHSDFDRQFVFTAIKAWYGSTEAFTQFVQGPLREELLESGQSTIPLKYILLPLGVMASLSLDWVVALLCAHVSADSAVVESILVDLLTSCFSFSICWFFVSFKVAVYLCDRFAFPGRLDYLQTFAFFALFVMMILGGSMAFQSLTGLWATLELLEVARDLGVRRIWLQPGSAKVRQGARIRLRLVSAGGRR</sequence>
<feature type="transmembrane region" description="Helical" evidence="1">
    <location>
        <begin position="481"/>
        <end position="503"/>
    </location>
</feature>
<dbReference type="Proteomes" id="UP000186817">
    <property type="component" value="Unassembled WGS sequence"/>
</dbReference>
<dbReference type="InterPro" id="IPR036291">
    <property type="entry name" value="NAD(P)-bd_dom_sf"/>
</dbReference>
<evidence type="ECO:0000256" key="1">
    <source>
        <dbReference type="SAM" id="Phobius"/>
    </source>
</evidence>
<keyword evidence="1" id="KW-0812">Transmembrane</keyword>
<feature type="transmembrane region" description="Helical" evidence="1">
    <location>
        <begin position="515"/>
        <end position="536"/>
    </location>
</feature>
<proteinExistence type="predicted"/>